<keyword evidence="2" id="KW-1185">Reference proteome</keyword>
<organism evidence="1 2">
    <name type="scientific">Aspergillus brunneoviolaceus CBS 621.78</name>
    <dbReference type="NCBI Taxonomy" id="1450534"/>
    <lineage>
        <taxon>Eukaryota</taxon>
        <taxon>Fungi</taxon>
        <taxon>Dikarya</taxon>
        <taxon>Ascomycota</taxon>
        <taxon>Pezizomycotina</taxon>
        <taxon>Eurotiomycetes</taxon>
        <taxon>Eurotiomycetidae</taxon>
        <taxon>Eurotiales</taxon>
        <taxon>Aspergillaceae</taxon>
        <taxon>Aspergillus</taxon>
        <taxon>Aspergillus subgen. Circumdati</taxon>
    </lineage>
</organism>
<reference evidence="1" key="1">
    <citation type="submission" date="2018-02" db="EMBL/GenBank/DDBJ databases">
        <title>The genomes of Aspergillus section Nigri reveals drivers in fungal speciation.</title>
        <authorList>
            <consortium name="DOE Joint Genome Institute"/>
            <person name="Vesth T.C."/>
            <person name="Nybo J."/>
            <person name="Theobald S."/>
            <person name="Brandl J."/>
            <person name="Frisvad J.C."/>
            <person name="Nielsen K.F."/>
            <person name="Lyhne E.K."/>
            <person name="Kogle M.E."/>
            <person name="Kuo A."/>
            <person name="Riley R."/>
            <person name="Clum A."/>
            <person name="Nolan M."/>
            <person name="Lipzen A."/>
            <person name="Salamov A."/>
            <person name="Henrissat B."/>
            <person name="Wiebenga A."/>
            <person name="De vries R.P."/>
            <person name="Grigoriev I.V."/>
            <person name="Mortensen U.H."/>
            <person name="Andersen M.R."/>
            <person name="Baker S.E."/>
        </authorList>
    </citation>
    <scope>NUCLEOTIDE SEQUENCE</scope>
    <source>
        <strain evidence="1">CBS 621.78</strain>
    </source>
</reference>
<protein>
    <submittedName>
        <fullName evidence="1">Uncharacterized protein</fullName>
    </submittedName>
</protein>
<name>A0ACD1GDZ8_9EURO</name>
<dbReference type="Proteomes" id="UP000249057">
    <property type="component" value="Unassembled WGS sequence"/>
</dbReference>
<evidence type="ECO:0000313" key="2">
    <source>
        <dbReference type="Proteomes" id="UP000249057"/>
    </source>
</evidence>
<sequence length="163" mass="17898">MRPSRASPNPTPGRHCHGGRIVHGALAEVEIPCESGSNYPGRRNKPASRQVTMTEADRGRARVGGGCQRGGIGTSKWEEALVYSPCTGPDKRKEASRMTIAPKHAMRHQIISAFGGGRGNMGMRQEKAVAQINERGRESARASEPRKNSERVREREKEKKLSE</sequence>
<dbReference type="EMBL" id="KZ825330">
    <property type="protein sequence ID" value="RAH47465.1"/>
    <property type="molecule type" value="Genomic_DNA"/>
</dbReference>
<gene>
    <name evidence="1" type="ORF">BO95DRAFT_84878</name>
</gene>
<proteinExistence type="predicted"/>
<accession>A0ACD1GDZ8</accession>
<evidence type="ECO:0000313" key="1">
    <source>
        <dbReference type="EMBL" id="RAH47465.1"/>
    </source>
</evidence>